<dbReference type="NCBIfam" id="TIGR01783">
    <property type="entry name" value="TonB-siderophor"/>
    <property type="match status" value="1"/>
</dbReference>
<evidence type="ECO:0000256" key="12">
    <source>
        <dbReference type="ARBA" id="ARBA00023170"/>
    </source>
</evidence>
<keyword evidence="10 16" id="KW-0798">TonB box</keyword>
<feature type="domain" description="TonB-dependent receptor-like beta-barrel" evidence="18">
    <location>
        <begin position="253"/>
        <end position="688"/>
    </location>
</feature>
<evidence type="ECO:0000256" key="10">
    <source>
        <dbReference type="ARBA" id="ARBA00023077"/>
    </source>
</evidence>
<evidence type="ECO:0000259" key="19">
    <source>
        <dbReference type="Pfam" id="PF07715"/>
    </source>
</evidence>
<comment type="subcellular location">
    <subcellularLocation>
        <location evidence="1 14">Cell outer membrane</location>
        <topology evidence="1 14">Multi-pass membrane protein</topology>
    </subcellularLocation>
</comment>
<keyword evidence="7 17" id="KW-0732">Signal</keyword>
<evidence type="ECO:0000256" key="14">
    <source>
        <dbReference type="PROSITE-ProRule" id="PRU01360"/>
    </source>
</evidence>
<dbReference type="Pfam" id="PF07715">
    <property type="entry name" value="Plug"/>
    <property type="match status" value="1"/>
</dbReference>
<evidence type="ECO:0000256" key="8">
    <source>
        <dbReference type="ARBA" id="ARBA00023004"/>
    </source>
</evidence>
<feature type="domain" description="TonB-dependent receptor plug" evidence="19">
    <location>
        <begin position="66"/>
        <end position="166"/>
    </location>
</feature>
<dbReference type="InterPro" id="IPR010105">
    <property type="entry name" value="TonB_sidphr_rcpt"/>
</dbReference>
<evidence type="ECO:0000259" key="18">
    <source>
        <dbReference type="Pfam" id="PF00593"/>
    </source>
</evidence>
<evidence type="ECO:0000256" key="3">
    <source>
        <dbReference type="ARBA" id="ARBA00022448"/>
    </source>
</evidence>
<feature type="signal peptide" evidence="17">
    <location>
        <begin position="1"/>
        <end position="26"/>
    </location>
</feature>
<dbReference type="InterPro" id="IPR037066">
    <property type="entry name" value="Plug_dom_sf"/>
</dbReference>
<dbReference type="InterPro" id="IPR039426">
    <property type="entry name" value="TonB-dep_rcpt-like"/>
</dbReference>
<dbReference type="SUPFAM" id="SSF56935">
    <property type="entry name" value="Porins"/>
    <property type="match status" value="1"/>
</dbReference>
<evidence type="ECO:0000256" key="9">
    <source>
        <dbReference type="ARBA" id="ARBA00023065"/>
    </source>
</evidence>
<dbReference type="PANTHER" id="PTHR32552:SF74">
    <property type="entry name" value="HYDROXAMATE SIDEROPHORE RECEPTOR FHUE"/>
    <property type="match status" value="1"/>
</dbReference>
<keyword evidence="9" id="KW-0406">Ion transport</keyword>
<dbReference type="GO" id="GO:0015891">
    <property type="term" value="P:siderophore transport"/>
    <property type="evidence" value="ECO:0007669"/>
    <property type="project" value="InterPro"/>
</dbReference>
<dbReference type="GO" id="GO:0009279">
    <property type="term" value="C:cell outer membrane"/>
    <property type="evidence" value="ECO:0007669"/>
    <property type="project" value="UniProtKB-SubCell"/>
</dbReference>
<evidence type="ECO:0000256" key="16">
    <source>
        <dbReference type="RuleBase" id="RU003357"/>
    </source>
</evidence>
<evidence type="ECO:0000256" key="11">
    <source>
        <dbReference type="ARBA" id="ARBA00023136"/>
    </source>
</evidence>
<gene>
    <name evidence="20" type="ORF">FH971_14205</name>
</gene>
<reference evidence="20 21" key="1">
    <citation type="submission" date="2019-06" db="EMBL/GenBank/DDBJ databases">
        <title>The genome of Shewanella sp. SM1901.</title>
        <authorList>
            <person name="Cha Q."/>
        </authorList>
    </citation>
    <scope>NUCLEOTIDE SEQUENCE [LARGE SCALE GENOMIC DNA]</scope>
    <source>
        <strain evidence="20 21">SM1901</strain>
    </source>
</reference>
<evidence type="ECO:0000256" key="7">
    <source>
        <dbReference type="ARBA" id="ARBA00022729"/>
    </source>
</evidence>
<keyword evidence="11 14" id="KW-0472">Membrane</keyword>
<evidence type="ECO:0000256" key="2">
    <source>
        <dbReference type="ARBA" id="ARBA00009810"/>
    </source>
</evidence>
<evidence type="ECO:0000313" key="20">
    <source>
        <dbReference type="EMBL" id="QDE32011.1"/>
    </source>
</evidence>
<name>A0A4Y5YGS8_9GAMM</name>
<dbReference type="Gene3D" id="2.40.170.20">
    <property type="entry name" value="TonB-dependent receptor, beta-barrel domain"/>
    <property type="match status" value="1"/>
</dbReference>
<dbReference type="Proteomes" id="UP000319809">
    <property type="component" value="Chromosome"/>
</dbReference>
<feature type="chain" id="PRO_5021468885" evidence="17">
    <location>
        <begin position="27"/>
        <end position="722"/>
    </location>
</feature>
<keyword evidence="6 14" id="KW-0812">Transmembrane</keyword>
<dbReference type="RefSeq" id="WP_140234760.1">
    <property type="nucleotide sequence ID" value="NZ_CP041036.1"/>
</dbReference>
<dbReference type="EMBL" id="CP041036">
    <property type="protein sequence ID" value="QDE32011.1"/>
    <property type="molecule type" value="Genomic_DNA"/>
</dbReference>
<evidence type="ECO:0000256" key="1">
    <source>
        <dbReference type="ARBA" id="ARBA00004571"/>
    </source>
</evidence>
<dbReference type="Gene3D" id="2.170.130.10">
    <property type="entry name" value="TonB-dependent receptor, plug domain"/>
    <property type="match status" value="1"/>
</dbReference>
<keyword evidence="3 14" id="KW-0813">Transport</keyword>
<dbReference type="PROSITE" id="PS52016">
    <property type="entry name" value="TONB_DEPENDENT_REC_3"/>
    <property type="match status" value="1"/>
</dbReference>
<keyword evidence="8" id="KW-0408">Iron</keyword>
<proteinExistence type="inferred from homology"/>
<evidence type="ECO:0000256" key="5">
    <source>
        <dbReference type="ARBA" id="ARBA00022496"/>
    </source>
</evidence>
<dbReference type="GO" id="GO:0038023">
    <property type="term" value="F:signaling receptor activity"/>
    <property type="evidence" value="ECO:0007669"/>
    <property type="project" value="InterPro"/>
</dbReference>
<dbReference type="InterPro" id="IPR010917">
    <property type="entry name" value="TonB_rcpt_CS"/>
</dbReference>
<dbReference type="InterPro" id="IPR012910">
    <property type="entry name" value="Plug_dom"/>
</dbReference>
<keyword evidence="13 14" id="KW-0998">Cell outer membrane</keyword>
<dbReference type="Pfam" id="PF00593">
    <property type="entry name" value="TonB_dep_Rec_b-barrel"/>
    <property type="match status" value="1"/>
</dbReference>
<evidence type="ECO:0000256" key="4">
    <source>
        <dbReference type="ARBA" id="ARBA00022452"/>
    </source>
</evidence>
<dbReference type="PROSITE" id="PS01156">
    <property type="entry name" value="TONB_DEPENDENT_REC_2"/>
    <property type="match status" value="1"/>
</dbReference>
<comment type="similarity">
    <text evidence="2 14 16">Belongs to the TonB-dependent receptor family.</text>
</comment>
<protein>
    <submittedName>
        <fullName evidence="20">TonB-dependent siderophore receptor</fullName>
    </submittedName>
</protein>
<evidence type="ECO:0000256" key="13">
    <source>
        <dbReference type="ARBA" id="ARBA00023237"/>
    </source>
</evidence>
<dbReference type="GO" id="GO:0015344">
    <property type="term" value="F:siderophore uptake transmembrane transporter activity"/>
    <property type="evidence" value="ECO:0007669"/>
    <property type="project" value="TreeGrafter"/>
</dbReference>
<dbReference type="InterPro" id="IPR000531">
    <property type="entry name" value="Beta-barrel_TonB"/>
</dbReference>
<keyword evidence="4 14" id="KW-1134">Transmembrane beta strand</keyword>
<evidence type="ECO:0000256" key="15">
    <source>
        <dbReference type="PROSITE-ProRule" id="PRU10144"/>
    </source>
</evidence>
<feature type="short sequence motif" description="TonB C-terminal box" evidence="15">
    <location>
        <begin position="705"/>
        <end position="722"/>
    </location>
</feature>
<evidence type="ECO:0000256" key="6">
    <source>
        <dbReference type="ARBA" id="ARBA00022692"/>
    </source>
</evidence>
<evidence type="ECO:0000256" key="17">
    <source>
        <dbReference type="SAM" id="SignalP"/>
    </source>
</evidence>
<dbReference type="CDD" id="cd01347">
    <property type="entry name" value="ligand_gated_channel"/>
    <property type="match status" value="1"/>
</dbReference>
<evidence type="ECO:0000313" key="21">
    <source>
        <dbReference type="Proteomes" id="UP000319809"/>
    </source>
</evidence>
<organism evidence="20 21">
    <name type="scientific">Shewanella polaris</name>
    <dbReference type="NCBI Taxonomy" id="2588449"/>
    <lineage>
        <taxon>Bacteria</taxon>
        <taxon>Pseudomonadati</taxon>
        <taxon>Pseudomonadota</taxon>
        <taxon>Gammaproteobacteria</taxon>
        <taxon>Alteromonadales</taxon>
        <taxon>Shewanellaceae</taxon>
        <taxon>Shewanella</taxon>
    </lineage>
</organism>
<sequence length="722" mass="80029">MIINVMRICILSAAISLALNPMPIMANELDDQSTNQEAKTVETITVMGKYTVNENIDTATGLGLSIRETPQSVTIFTKERIKDQALNTIIDTIDNTVGMSSSKTDNVRNSMQSRGFTISNYQLDGVPLSWNIGGDSGETSSDVSIYERVEFVRGATGLLSGVGDPSASINLVRKRANNTDLTGYITATAGSWNKKQLTADVSNGLNESGTIRGRVVGKYTKSESHVDLYEDDKSVFYGVIEADLSDSTLLRVGGYYQDSNPTGSTWGALPGSFSDGSHTDWDIAQTTAAPWTSWDTTNKNYFASIEHFFANDLKLVANYNHIENSQESKLIYLSGSLDKETGEGLSAQRYNAFGTSKQDSLDLKLTGQYNLFEQQHEFVVGALYSDGKVKTSTRDPSPLGGNSGWDQVNAGNFYEWKGLEEPNWSAESTQRDDSKTKQSGFYAATRLSITDEFKLIAGGRISSWDLDRTYYGTLSNYGDDDVFVPYFGVLYDLTEQHRIYASYTEIFKPQNSLDANGVFLDPLTGQSAEIGLKSAYFDERLQTSLAIFQIKQDNLAVSDPNYVPTEEQKSAYYAAQGTESNGFEFEVLGELTESWNISAGYSQFEAEDADGVKVNTSTPRKQFKLFTTYQLIDLLPELTVGGGLNWQSEGYVGDGDTRLSQDAYTLVNIMAKYAFNDQMDLQLNINNLLDEQYYNYIADSWGSQLYRYGTPRDITVSLNYKF</sequence>
<dbReference type="PANTHER" id="PTHR32552">
    <property type="entry name" value="FERRICHROME IRON RECEPTOR-RELATED"/>
    <property type="match status" value="1"/>
</dbReference>
<accession>A0A4Y5YGS8</accession>
<dbReference type="FunFam" id="2.170.130.10:FF:000010">
    <property type="entry name" value="Ferripyoverdine receptor"/>
    <property type="match status" value="1"/>
</dbReference>
<dbReference type="AlphaFoldDB" id="A0A4Y5YGS8"/>
<keyword evidence="21" id="KW-1185">Reference proteome</keyword>
<dbReference type="KEGG" id="spol:FH971_14205"/>
<keyword evidence="5" id="KW-0410">Iron transport</keyword>
<keyword evidence="12 20" id="KW-0675">Receptor</keyword>
<dbReference type="InterPro" id="IPR036942">
    <property type="entry name" value="Beta-barrel_TonB_sf"/>
</dbReference>